<dbReference type="InterPro" id="IPR056906">
    <property type="entry name" value="ORF2/G2P_dom"/>
</dbReference>
<protein>
    <recommendedName>
        <fullName evidence="1">Replication-associated protein ORF2/G2P domain-containing protein</fullName>
    </recommendedName>
</protein>
<reference evidence="2" key="1">
    <citation type="journal article" date="2014" name="Front. Microbiol.">
        <title>High frequency of phylogenetically diverse reductive dehalogenase-homologous genes in deep subseafloor sedimentary metagenomes.</title>
        <authorList>
            <person name="Kawai M."/>
            <person name="Futagami T."/>
            <person name="Toyoda A."/>
            <person name="Takaki Y."/>
            <person name="Nishi S."/>
            <person name="Hori S."/>
            <person name="Arai W."/>
            <person name="Tsubouchi T."/>
            <person name="Morono Y."/>
            <person name="Uchiyama I."/>
            <person name="Ito T."/>
            <person name="Fujiyama A."/>
            <person name="Inagaki F."/>
            <person name="Takami H."/>
        </authorList>
    </citation>
    <scope>NUCLEOTIDE SEQUENCE</scope>
    <source>
        <strain evidence="2">Expedition CK06-06</strain>
    </source>
</reference>
<proteinExistence type="predicted"/>
<name>X1PW45_9ZZZZ</name>
<evidence type="ECO:0000259" key="1">
    <source>
        <dbReference type="Pfam" id="PF23343"/>
    </source>
</evidence>
<organism evidence="2">
    <name type="scientific">marine sediment metagenome</name>
    <dbReference type="NCBI Taxonomy" id="412755"/>
    <lineage>
        <taxon>unclassified sequences</taxon>
        <taxon>metagenomes</taxon>
        <taxon>ecological metagenomes</taxon>
    </lineage>
</organism>
<comment type="caution">
    <text evidence="2">The sequence shown here is derived from an EMBL/GenBank/DDBJ whole genome shotgun (WGS) entry which is preliminary data.</text>
</comment>
<dbReference type="Pfam" id="PF23343">
    <property type="entry name" value="REP_ORF2-G2P"/>
    <property type="match status" value="1"/>
</dbReference>
<dbReference type="EMBL" id="BARW01001500">
    <property type="protein sequence ID" value="GAI60482.1"/>
    <property type="molecule type" value="Genomic_DNA"/>
</dbReference>
<feature type="domain" description="Replication-associated protein ORF2/G2P" evidence="1">
    <location>
        <begin position="36"/>
        <end position="145"/>
    </location>
</feature>
<gene>
    <name evidence="2" type="ORF">S12H4_04738</name>
</gene>
<sequence length="176" mass="20366">MAGKSYKREREDNARMLARDARIAFGEFLSRPQWDWYSTHTFKAEYVSPKQSDRAWYSWFNSLRMAAKAKGLTPSLYGDASPFYFRVTEYQDRGTLHFHALIGNCGDIRRLLFKDFWELHGFGRIEAYNPQLGAAHYVAKYLNKTDDGDIRFSHNLTQHLTQLETSLIIGGNNGKA</sequence>
<accession>X1PW45</accession>
<dbReference type="AlphaFoldDB" id="X1PW45"/>
<evidence type="ECO:0000313" key="2">
    <source>
        <dbReference type="EMBL" id="GAI60482.1"/>
    </source>
</evidence>